<feature type="region of interest" description="Disordered" evidence="1">
    <location>
        <begin position="512"/>
        <end position="538"/>
    </location>
</feature>
<evidence type="ECO:0000256" key="1">
    <source>
        <dbReference type="SAM" id="MobiDB-lite"/>
    </source>
</evidence>
<keyword evidence="3" id="KW-1185">Reference proteome</keyword>
<dbReference type="OrthoDB" id="3224221at2759"/>
<organism evidence="2 3">
    <name type="scientific">Galerina marginata (strain CBS 339.88)</name>
    <dbReference type="NCBI Taxonomy" id="685588"/>
    <lineage>
        <taxon>Eukaryota</taxon>
        <taxon>Fungi</taxon>
        <taxon>Dikarya</taxon>
        <taxon>Basidiomycota</taxon>
        <taxon>Agaricomycotina</taxon>
        <taxon>Agaricomycetes</taxon>
        <taxon>Agaricomycetidae</taxon>
        <taxon>Agaricales</taxon>
        <taxon>Agaricineae</taxon>
        <taxon>Strophariaceae</taxon>
        <taxon>Galerina</taxon>
    </lineage>
</organism>
<gene>
    <name evidence="2" type="ORF">GALMADRAFT_139566</name>
</gene>
<dbReference type="AlphaFoldDB" id="A0A067T0D8"/>
<sequence>MESDYAMDQADASDRPDIDMQSEPDDKGYLRQIQQMMARAQESEQKMAKMIREAERMNDMMAQANARVERAEGEARALSQQLERAQIQTARNSPSCSGQDVSMSLVRGKGKEREETPRSGPSNSVDILNSQVDDPYDAGDESDEDEAEEMEGVLSALMPVDLAGIQFPRTMIGAGPGLRLKARATGSSTPTSATPRGAPHISSPYNNAGAGSEVNLGSLERTISSLTACVANLADKLSTSQISRTQKYGVPKSREFRLPPQRFTTPDRNARLASTPNASVRELMNALFDITKDSDILLKPLASAEEIRVFTNDETKGPTSPYLPDFSDIKGAWNYALLLIFMEEYTKKFTINDEEDQEDISDMFFDRVFRLRKKAKQGMRLPGETDGQLSLRCLARHTRVLRQQRRNSRRNEVRYSIIYSDDIDELGQIFETRSRITVQNMIAQRGEPKAIWEHLDGILETLGAGGMSSDESELEADGRKVYFVKRVGWRRRSLTARMIIIDRDRNVKTAYNNTRPGNPPRLRKRRNNPTETARNALPGLPSNFYDPDWYKQLTDRQRKELRAGPAVDLLEIEASVGNF</sequence>
<proteinExistence type="predicted"/>
<dbReference type="STRING" id="685588.A0A067T0D8"/>
<feature type="region of interest" description="Disordered" evidence="1">
    <location>
        <begin position="66"/>
        <end position="150"/>
    </location>
</feature>
<feature type="compositionally biased region" description="Basic and acidic residues" evidence="1">
    <location>
        <begin position="12"/>
        <end position="27"/>
    </location>
</feature>
<evidence type="ECO:0000313" key="2">
    <source>
        <dbReference type="EMBL" id="KDR76665.1"/>
    </source>
</evidence>
<protein>
    <submittedName>
        <fullName evidence="2">Uncharacterized protein</fullName>
    </submittedName>
</protein>
<feature type="compositionally biased region" description="Polar residues" evidence="1">
    <location>
        <begin position="78"/>
        <end position="102"/>
    </location>
</feature>
<dbReference type="EMBL" id="KL142378">
    <property type="protein sequence ID" value="KDR76665.1"/>
    <property type="molecule type" value="Genomic_DNA"/>
</dbReference>
<name>A0A067T0D8_GALM3</name>
<dbReference type="HOGENOM" id="CLU_032327_0_0_1"/>
<feature type="compositionally biased region" description="Polar residues" evidence="1">
    <location>
        <begin position="119"/>
        <end position="132"/>
    </location>
</feature>
<accession>A0A067T0D8</accession>
<feature type="compositionally biased region" description="Acidic residues" evidence="1">
    <location>
        <begin position="134"/>
        <end position="150"/>
    </location>
</feature>
<dbReference type="Proteomes" id="UP000027222">
    <property type="component" value="Unassembled WGS sequence"/>
</dbReference>
<reference evidence="3" key="1">
    <citation type="journal article" date="2014" name="Proc. Natl. Acad. Sci. U.S.A.">
        <title>Extensive sampling of basidiomycete genomes demonstrates inadequacy of the white-rot/brown-rot paradigm for wood decay fungi.</title>
        <authorList>
            <person name="Riley R."/>
            <person name="Salamov A.A."/>
            <person name="Brown D.W."/>
            <person name="Nagy L.G."/>
            <person name="Floudas D."/>
            <person name="Held B.W."/>
            <person name="Levasseur A."/>
            <person name="Lombard V."/>
            <person name="Morin E."/>
            <person name="Otillar R."/>
            <person name="Lindquist E.A."/>
            <person name="Sun H."/>
            <person name="LaButti K.M."/>
            <person name="Schmutz J."/>
            <person name="Jabbour D."/>
            <person name="Luo H."/>
            <person name="Baker S.E."/>
            <person name="Pisabarro A.G."/>
            <person name="Walton J.D."/>
            <person name="Blanchette R.A."/>
            <person name="Henrissat B."/>
            <person name="Martin F."/>
            <person name="Cullen D."/>
            <person name="Hibbett D.S."/>
            <person name="Grigoriev I.V."/>
        </authorList>
    </citation>
    <scope>NUCLEOTIDE SEQUENCE [LARGE SCALE GENOMIC DNA]</scope>
    <source>
        <strain evidence="3">CBS 339.88</strain>
    </source>
</reference>
<feature type="region of interest" description="Disordered" evidence="1">
    <location>
        <begin position="1"/>
        <end position="27"/>
    </location>
</feature>
<evidence type="ECO:0000313" key="3">
    <source>
        <dbReference type="Proteomes" id="UP000027222"/>
    </source>
</evidence>